<dbReference type="InterPro" id="IPR036869">
    <property type="entry name" value="J_dom_sf"/>
</dbReference>
<dbReference type="AlphaFoldDB" id="A0A1U7M811"/>
<reference evidence="4 5" key="1">
    <citation type="submission" date="2016-02" db="EMBL/GenBank/DDBJ databases">
        <title>Genome sequence of Tissierella creatinophila DSM 6911.</title>
        <authorList>
            <person name="Poehlein A."/>
            <person name="Daniel R."/>
        </authorList>
    </citation>
    <scope>NUCLEOTIDE SEQUENCE [LARGE SCALE GENOMIC DNA]</scope>
    <source>
        <strain evidence="4 5">DSM 6911</strain>
    </source>
</reference>
<dbReference type="GO" id="GO:0006260">
    <property type="term" value="P:DNA replication"/>
    <property type="evidence" value="ECO:0007669"/>
    <property type="project" value="UniProtKB-KW"/>
</dbReference>
<keyword evidence="5" id="KW-1185">Reference proteome</keyword>
<keyword evidence="1" id="KW-0235">DNA replication</keyword>
<dbReference type="InterPro" id="IPR008971">
    <property type="entry name" value="HSP40/DnaJ_pept-bd"/>
</dbReference>
<dbReference type="SMART" id="SM00271">
    <property type="entry name" value="DnaJ"/>
    <property type="match status" value="1"/>
</dbReference>
<evidence type="ECO:0000256" key="1">
    <source>
        <dbReference type="ARBA" id="ARBA00022705"/>
    </source>
</evidence>
<protein>
    <submittedName>
        <fullName evidence="4">Curved DNA-binding protein</fullName>
    </submittedName>
</protein>
<dbReference type="Proteomes" id="UP000186112">
    <property type="component" value="Unassembled WGS sequence"/>
</dbReference>
<dbReference type="SUPFAM" id="SSF46565">
    <property type="entry name" value="Chaperone J-domain"/>
    <property type="match status" value="1"/>
</dbReference>
<gene>
    <name evidence="4" type="primary">cbpA</name>
    <name evidence="4" type="ORF">TICRE_05650</name>
</gene>
<organism evidence="4 5">
    <name type="scientific">Tissierella creatinophila DSM 6911</name>
    <dbReference type="NCBI Taxonomy" id="1123403"/>
    <lineage>
        <taxon>Bacteria</taxon>
        <taxon>Bacillati</taxon>
        <taxon>Bacillota</taxon>
        <taxon>Tissierellia</taxon>
        <taxon>Tissierellales</taxon>
        <taxon>Tissierellaceae</taxon>
        <taxon>Tissierella</taxon>
    </lineage>
</organism>
<dbReference type="Gene3D" id="1.10.287.110">
    <property type="entry name" value="DnaJ domain"/>
    <property type="match status" value="1"/>
</dbReference>
<dbReference type="PRINTS" id="PR00625">
    <property type="entry name" value="JDOMAIN"/>
</dbReference>
<comment type="caution">
    <text evidence="4">The sequence shown here is derived from an EMBL/GenBank/DDBJ whole genome shotgun (WGS) entry which is preliminary data.</text>
</comment>
<dbReference type="GO" id="GO:0051082">
    <property type="term" value="F:unfolded protein binding"/>
    <property type="evidence" value="ECO:0007669"/>
    <property type="project" value="InterPro"/>
</dbReference>
<dbReference type="PANTHER" id="PTHR44145:SF3">
    <property type="entry name" value="DNAJ HOMOLOG SUBFAMILY A MEMBER 3, MITOCHONDRIAL"/>
    <property type="match status" value="1"/>
</dbReference>
<keyword evidence="2" id="KW-0143">Chaperone</keyword>
<dbReference type="InterPro" id="IPR051938">
    <property type="entry name" value="Apopto_cytoskel_mod"/>
</dbReference>
<dbReference type="FunFam" id="1.10.287.110:FF:000034">
    <property type="entry name" value="Chaperone protein DnaJ"/>
    <property type="match status" value="1"/>
</dbReference>
<feature type="domain" description="J" evidence="3">
    <location>
        <begin position="5"/>
        <end position="70"/>
    </location>
</feature>
<sequence>MEYKDYYKILGVSKSASGDEIKKAFRKAAKKYHPDLHPDDKDAQEKFKEVNEAYEVLGDEKKRKQYDTFGSTGGFQGGQNFDPSQYGYGGGGSYTYTSSDEGFSDFFNTIFGGGSGASSGFNINDLFGGGRKTSRRAKAQRQSYDSELNITIEEGYKGFEKDISLSFNGEVKTIKVKVPSGIGPGKKLKVKGEKWGIDGDILFKINFIEEDGLELDGLDLISKVDVLPWDAALGNKQVVDTLDGKIKVNIPEGIESGKRIKIPKKGYRDMKGNRGNLFLKINIVNPKTLSKTQRKLYEKLKNMEE</sequence>
<dbReference type="CDD" id="cd06257">
    <property type="entry name" value="DnaJ"/>
    <property type="match status" value="1"/>
</dbReference>
<dbReference type="Pfam" id="PF01556">
    <property type="entry name" value="DnaJ_C"/>
    <property type="match status" value="1"/>
</dbReference>
<dbReference type="PANTHER" id="PTHR44145">
    <property type="entry name" value="DNAJ HOMOLOG SUBFAMILY A MEMBER 3, MITOCHONDRIAL"/>
    <property type="match status" value="1"/>
</dbReference>
<dbReference type="PROSITE" id="PS00636">
    <property type="entry name" value="DNAJ_1"/>
    <property type="match status" value="1"/>
</dbReference>
<dbReference type="Pfam" id="PF00226">
    <property type="entry name" value="DnaJ"/>
    <property type="match status" value="1"/>
</dbReference>
<dbReference type="Gene3D" id="2.60.260.20">
    <property type="entry name" value="Urease metallochaperone UreE, N-terminal domain"/>
    <property type="match status" value="2"/>
</dbReference>
<dbReference type="OrthoDB" id="9779889at2"/>
<evidence type="ECO:0000256" key="2">
    <source>
        <dbReference type="ARBA" id="ARBA00023186"/>
    </source>
</evidence>
<evidence type="ECO:0000313" key="5">
    <source>
        <dbReference type="Proteomes" id="UP000186112"/>
    </source>
</evidence>
<evidence type="ECO:0000259" key="3">
    <source>
        <dbReference type="PROSITE" id="PS50076"/>
    </source>
</evidence>
<dbReference type="EMBL" id="LTDM01000007">
    <property type="protein sequence ID" value="OLS03452.1"/>
    <property type="molecule type" value="Genomic_DNA"/>
</dbReference>
<dbReference type="InterPro" id="IPR001623">
    <property type="entry name" value="DnaJ_domain"/>
</dbReference>
<dbReference type="GO" id="GO:0006457">
    <property type="term" value="P:protein folding"/>
    <property type="evidence" value="ECO:0007669"/>
    <property type="project" value="InterPro"/>
</dbReference>
<dbReference type="RefSeq" id="WP_075724914.1">
    <property type="nucleotide sequence ID" value="NZ_LTDM01000007.1"/>
</dbReference>
<dbReference type="CDD" id="cd10747">
    <property type="entry name" value="DnaJ_C"/>
    <property type="match status" value="1"/>
</dbReference>
<name>A0A1U7M811_TISCR</name>
<dbReference type="InterPro" id="IPR002939">
    <property type="entry name" value="DnaJ_C"/>
</dbReference>
<dbReference type="SUPFAM" id="SSF49493">
    <property type="entry name" value="HSP40/DnaJ peptide-binding domain"/>
    <property type="match status" value="2"/>
</dbReference>
<keyword evidence="4" id="KW-0238">DNA-binding</keyword>
<proteinExistence type="predicted"/>
<dbReference type="PROSITE" id="PS50076">
    <property type="entry name" value="DNAJ_2"/>
    <property type="match status" value="1"/>
</dbReference>
<dbReference type="InterPro" id="IPR018253">
    <property type="entry name" value="DnaJ_domain_CS"/>
</dbReference>
<accession>A0A1U7M811</accession>
<dbReference type="GO" id="GO:0003677">
    <property type="term" value="F:DNA binding"/>
    <property type="evidence" value="ECO:0007669"/>
    <property type="project" value="UniProtKB-KW"/>
</dbReference>
<evidence type="ECO:0000313" key="4">
    <source>
        <dbReference type="EMBL" id="OLS03452.1"/>
    </source>
</evidence>